<dbReference type="OrthoDB" id="9764015at2"/>
<dbReference type="InterPro" id="IPR033880">
    <property type="entry name" value="SPFH_YdjI"/>
</dbReference>
<dbReference type="RefSeq" id="WP_126693336.1">
    <property type="nucleotide sequence ID" value="NZ_RXOF01000005.1"/>
</dbReference>
<dbReference type="Pfam" id="PF14237">
    <property type="entry name" value="GYF_2"/>
    <property type="match status" value="1"/>
</dbReference>
<dbReference type="EMBL" id="RXOF01000005">
    <property type="protein sequence ID" value="RTQ50287.1"/>
    <property type="molecule type" value="Genomic_DNA"/>
</dbReference>
<keyword evidence="4" id="KW-1185">Reference proteome</keyword>
<sequence length="411" mass="44705">MALFGPSPEGGLLDAIRCDKPEYLVWKWRPAGAHGPSHKENALRWGSSLRVKESEAAVLVYPQADGSAYDVVPGPQDRLLRTLNLPVLTELLGLAYGGDSPFPAEVYFFNLAANNQIRFGLPEFDVFDARFPDLALPCVVRGTLTFNLTDIRQFIRLNRLVTFDLEDLRLQIRSAFARQAKTLIINAALAADWSVLQIESRLDELSALLQARLAPVLAEDFGVNLKRVDVAAIELDKAHPHYQQLRHTTADQQTRLAAAQTDLSILNQAENARIQRRETEMQMEARNFPLHQFDQQARILHAAAANPGGAGGAALAGLLPGLVMGQQLGSMLNSFVPAPPAPPVQLYHLALHGQQLGTYTLAQLGQLAAAGQLSPAHHVWREGLAGWELAGQNAEVAAVFAAGPPPVPPQP</sequence>
<dbReference type="PANTHER" id="PTHR37826">
    <property type="entry name" value="FLOTILLIN BAND_7_5 DOMAIN PROTEIN"/>
    <property type="match status" value="1"/>
</dbReference>
<evidence type="ECO:0000313" key="3">
    <source>
        <dbReference type="EMBL" id="RTQ50287.1"/>
    </source>
</evidence>
<name>A0A3S0JAY0_9BACT</name>
<proteinExistence type="predicted"/>
<organism evidence="3 4">
    <name type="scientific">Hymenobacter gummosus</name>
    <dbReference type="NCBI Taxonomy" id="1776032"/>
    <lineage>
        <taxon>Bacteria</taxon>
        <taxon>Pseudomonadati</taxon>
        <taxon>Bacteroidota</taxon>
        <taxon>Cytophagia</taxon>
        <taxon>Cytophagales</taxon>
        <taxon>Hymenobacteraceae</taxon>
        <taxon>Hymenobacter</taxon>
    </lineage>
</organism>
<comment type="caution">
    <text evidence="3">The sequence shown here is derived from an EMBL/GenBank/DDBJ whole genome shotgun (WGS) entry which is preliminary data.</text>
</comment>
<reference evidence="3 4" key="1">
    <citation type="submission" date="2018-12" db="EMBL/GenBank/DDBJ databases">
        <title>Hymenobacter gummosus sp. nov., isolated from a spring.</title>
        <authorList>
            <person name="Nie L."/>
        </authorList>
    </citation>
    <scope>NUCLEOTIDE SEQUENCE [LARGE SCALE GENOMIC DNA]</scope>
    <source>
        <strain evidence="3 4">KCTC 52166</strain>
    </source>
</reference>
<accession>A0A3S0JAY0</accession>
<dbReference type="Proteomes" id="UP000282184">
    <property type="component" value="Unassembled WGS sequence"/>
</dbReference>
<dbReference type="InterPro" id="IPR025640">
    <property type="entry name" value="GYF_2"/>
</dbReference>
<dbReference type="AlphaFoldDB" id="A0A3S0JAY0"/>
<dbReference type="CDD" id="cd03408">
    <property type="entry name" value="SPFH_like_u1"/>
    <property type="match status" value="1"/>
</dbReference>
<evidence type="ECO:0000259" key="2">
    <source>
        <dbReference type="Pfam" id="PF14237"/>
    </source>
</evidence>
<evidence type="ECO:0000259" key="1">
    <source>
        <dbReference type="Pfam" id="PF13421"/>
    </source>
</evidence>
<gene>
    <name evidence="3" type="ORF">EJV47_11720</name>
</gene>
<evidence type="ECO:0000313" key="4">
    <source>
        <dbReference type="Proteomes" id="UP000282184"/>
    </source>
</evidence>
<protein>
    <submittedName>
        <fullName evidence="3">DUF4339 domain-containing protein</fullName>
    </submittedName>
</protein>
<dbReference type="PANTHER" id="PTHR37826:SF2">
    <property type="entry name" value="ZINC-RIBBON DOMAIN-CONTAINING PROTEIN"/>
    <property type="match status" value="1"/>
</dbReference>
<dbReference type="Pfam" id="PF13421">
    <property type="entry name" value="Band_7_1"/>
    <property type="match status" value="1"/>
</dbReference>
<feature type="domain" description="SPFH" evidence="1">
    <location>
        <begin position="39"/>
        <end position="236"/>
    </location>
</feature>
<feature type="domain" description="GYF" evidence="2">
    <location>
        <begin position="347"/>
        <end position="393"/>
    </location>
</feature>